<feature type="region of interest" description="Disordered" evidence="3">
    <location>
        <begin position="1"/>
        <end position="20"/>
    </location>
</feature>
<dbReference type="PROSITE" id="PS51318">
    <property type="entry name" value="TAT"/>
    <property type="match status" value="1"/>
</dbReference>
<accession>A0A1I6MB86</accession>
<dbReference type="InterPro" id="IPR019546">
    <property type="entry name" value="TAT_signal_bac_arc"/>
</dbReference>
<feature type="compositionally biased region" description="Basic and acidic residues" evidence="3">
    <location>
        <begin position="1"/>
        <end position="12"/>
    </location>
</feature>
<dbReference type="Gene3D" id="2.160.20.10">
    <property type="entry name" value="Single-stranded right-handed beta-helix, Pectin lyase-like"/>
    <property type="match status" value="1"/>
</dbReference>
<keyword evidence="1" id="KW-0479">Metal-binding</keyword>
<evidence type="ECO:0000259" key="4">
    <source>
        <dbReference type="SMART" id="SM00458"/>
    </source>
</evidence>
<dbReference type="PROSITE" id="PS50231">
    <property type="entry name" value="RICIN_B_LECTIN"/>
    <property type="match status" value="1"/>
</dbReference>
<dbReference type="Pfam" id="PF14200">
    <property type="entry name" value="RicinB_lectin_2"/>
    <property type="match status" value="2"/>
</dbReference>
<protein>
    <submittedName>
        <fullName evidence="5">Tat (Twin-arginine translocation) pathway signal sequence</fullName>
    </submittedName>
</protein>
<dbReference type="InterPro" id="IPR035992">
    <property type="entry name" value="Ricin_B-like_lectins"/>
</dbReference>
<dbReference type="SMART" id="SM00458">
    <property type="entry name" value="RICIN"/>
    <property type="match status" value="1"/>
</dbReference>
<dbReference type="InterPro" id="IPR052063">
    <property type="entry name" value="Polysaccharide_Lyase_1"/>
</dbReference>
<dbReference type="EMBL" id="FOZK01000006">
    <property type="protein sequence ID" value="SFS12996.1"/>
    <property type="molecule type" value="Genomic_DNA"/>
</dbReference>
<proteinExistence type="predicted"/>
<dbReference type="InterPro" id="IPR000772">
    <property type="entry name" value="Ricin_B_lectin"/>
</dbReference>
<dbReference type="CDD" id="cd00161">
    <property type="entry name" value="beta-trefoil_Ricin-like"/>
    <property type="match status" value="1"/>
</dbReference>
<dbReference type="InterPro" id="IPR011050">
    <property type="entry name" value="Pectin_lyase_fold/virulence"/>
</dbReference>
<evidence type="ECO:0000313" key="5">
    <source>
        <dbReference type="EMBL" id="SFS12996.1"/>
    </source>
</evidence>
<keyword evidence="6" id="KW-1185">Reference proteome</keyword>
<evidence type="ECO:0000313" key="6">
    <source>
        <dbReference type="Proteomes" id="UP000199062"/>
    </source>
</evidence>
<dbReference type="OrthoDB" id="18576at2157"/>
<dbReference type="PANTHER" id="PTHR42970:SF1">
    <property type="entry name" value="PECTATE LYASE C-RELATED"/>
    <property type="match status" value="1"/>
</dbReference>
<dbReference type="NCBIfam" id="TIGR01409">
    <property type="entry name" value="TAT_signal_seq"/>
    <property type="match status" value="1"/>
</dbReference>
<gene>
    <name evidence="5" type="ORF">SAMN05216559_4175</name>
</gene>
<dbReference type="RefSeq" id="WP_089819387.1">
    <property type="nucleotide sequence ID" value="NZ_FOZK01000006.1"/>
</dbReference>
<organism evidence="5 6">
    <name type="scientific">Halomicrobium zhouii</name>
    <dbReference type="NCBI Taxonomy" id="767519"/>
    <lineage>
        <taxon>Archaea</taxon>
        <taxon>Methanobacteriati</taxon>
        <taxon>Methanobacteriota</taxon>
        <taxon>Stenosarchaea group</taxon>
        <taxon>Halobacteria</taxon>
        <taxon>Halobacteriales</taxon>
        <taxon>Haloarculaceae</taxon>
        <taxon>Halomicrobium</taxon>
    </lineage>
</organism>
<name>A0A1I6MB86_9EURY</name>
<dbReference type="Gene3D" id="2.80.10.50">
    <property type="match status" value="2"/>
</dbReference>
<dbReference type="SUPFAM" id="SSF51126">
    <property type="entry name" value="Pectin lyase-like"/>
    <property type="match status" value="1"/>
</dbReference>
<reference evidence="5 6" key="1">
    <citation type="submission" date="2016-10" db="EMBL/GenBank/DDBJ databases">
        <authorList>
            <person name="de Groot N.N."/>
        </authorList>
    </citation>
    <scope>NUCLEOTIDE SEQUENCE [LARGE SCALE GENOMIC DNA]</scope>
    <source>
        <strain evidence="5 6">CGMCC 1.10457</strain>
    </source>
</reference>
<dbReference type="SUPFAM" id="SSF50370">
    <property type="entry name" value="Ricin B-like lectins"/>
    <property type="match status" value="1"/>
</dbReference>
<keyword evidence="2" id="KW-0325">Glycoprotein</keyword>
<evidence type="ECO:0000256" key="1">
    <source>
        <dbReference type="ARBA" id="ARBA00022723"/>
    </source>
</evidence>
<dbReference type="InterPro" id="IPR012334">
    <property type="entry name" value="Pectin_lyas_fold"/>
</dbReference>
<sequence>MTQRSDHERGASNDRGPSRRTFLKTATAGAVATAIGTASLAGQASAAHGGGGFHVEDGFADTSWLDDGAEVIVVEEATREAVEAAFQASGPRVVAFATSGTIDLGGEPLEISNDQCWVAGQTAPSPGITFVNGQLQVAANDCVVQHIRTRIGPGDGGIQSNDSLNTADGSSNNVVDHVTATWGTDECMSVGYDSDRTTFSNNLIAEGLWNPYGDESDHNYGTLVGDGADRVALLGNVWAKVRGRVPRLKSDTRSVVVNNLAYFFDEAANADDSAETSFVGNVYAGTADTGDPVLDGGSAFVSDNVATDPSLDSDQPFAETDELGSRPLWPSGLSAMSSGEVESHNLANAGARPADRTEHDRRIFEEISNRAGNDSLDSPYDFWVATPDDLGGYPQLPENTHSLNPPSNGLREWLAEWAAAVETGSGNPGSGGDGSGDGGGDDGSSDDGSGDGGGDDDGGTGGTGDTPIGEGTYRITSANSGKFLEVANADTSDGANVRQYGNTDHPCQEWDVTDNGDGTCTLTNAHSGKLLEVANADTSDGANVRQYADTGHACQHWAIVDNGDGTYHLENAHSGNVADVEGASTADGANVFQWPYHGGDNQRWSFEEV</sequence>
<feature type="region of interest" description="Disordered" evidence="3">
    <location>
        <begin position="422"/>
        <end position="474"/>
    </location>
</feature>
<dbReference type="InterPro" id="IPR006311">
    <property type="entry name" value="TAT_signal"/>
</dbReference>
<dbReference type="AlphaFoldDB" id="A0A1I6MB86"/>
<dbReference type="Proteomes" id="UP000199062">
    <property type="component" value="Unassembled WGS sequence"/>
</dbReference>
<feature type="compositionally biased region" description="Acidic residues" evidence="3">
    <location>
        <begin position="439"/>
        <end position="458"/>
    </location>
</feature>
<feature type="domain" description="Ricin B lectin" evidence="4">
    <location>
        <begin position="470"/>
        <end position="607"/>
    </location>
</feature>
<dbReference type="PANTHER" id="PTHR42970">
    <property type="entry name" value="PECTATE LYASE C-RELATED"/>
    <property type="match status" value="1"/>
</dbReference>
<dbReference type="GO" id="GO:0046872">
    <property type="term" value="F:metal ion binding"/>
    <property type="evidence" value="ECO:0007669"/>
    <property type="project" value="UniProtKB-KW"/>
</dbReference>
<dbReference type="STRING" id="767519.SAMN05216559_4175"/>
<feature type="region of interest" description="Disordered" evidence="3">
    <location>
        <begin position="306"/>
        <end position="326"/>
    </location>
</feature>
<evidence type="ECO:0000256" key="3">
    <source>
        <dbReference type="SAM" id="MobiDB-lite"/>
    </source>
</evidence>
<feature type="compositionally biased region" description="Gly residues" evidence="3">
    <location>
        <begin position="426"/>
        <end position="438"/>
    </location>
</feature>
<evidence type="ECO:0000256" key="2">
    <source>
        <dbReference type="ARBA" id="ARBA00023180"/>
    </source>
</evidence>